<dbReference type="PANTHER" id="PTHR46128:SF211">
    <property type="entry name" value="PENTACOTRIPEPTIDE-REPEAT REGION OF PRORP DOMAIN-CONTAINING PROTEIN"/>
    <property type="match status" value="1"/>
</dbReference>
<name>A0A2P5XRU9_GOSBA</name>
<dbReference type="Gene3D" id="1.25.40.10">
    <property type="entry name" value="Tetratricopeptide repeat domain"/>
    <property type="match status" value="3"/>
</dbReference>
<dbReference type="Pfam" id="PF12854">
    <property type="entry name" value="PPR_1"/>
    <property type="match status" value="1"/>
</dbReference>
<sequence length="248" mass="27827">MDMAHKLMIKIGLIDLYPDMMTYFAMIKGFCNAGRLEEACELFQVVAYSVLLEGICKYMSTRKALELLGEWRNPNVITYTSKGQTIKPLRILNRMEACSCVPNCIIIITLIKGLCVERHVKEACKLIDKVTGRGVSNSDCYSSLVLALIRINKLDEAEKLFRKMLVSGAKPSAIACSTMIREICGEGRVLDGFCLYNEIERMQYFSSIDTEIYSILLVGLCQQSHSVEACEASPYDEIIMEANVLTTL</sequence>
<accession>A0A2P5XRU9</accession>
<dbReference type="AlphaFoldDB" id="A0A2P5XRU9"/>
<evidence type="ECO:0000313" key="5">
    <source>
        <dbReference type="Proteomes" id="UP000239757"/>
    </source>
</evidence>
<feature type="repeat" description="PPR" evidence="3">
    <location>
        <begin position="19"/>
        <end position="49"/>
    </location>
</feature>
<dbReference type="InterPro" id="IPR011990">
    <property type="entry name" value="TPR-like_helical_dom_sf"/>
</dbReference>
<evidence type="ECO:0008006" key="6">
    <source>
        <dbReference type="Google" id="ProtNLM"/>
    </source>
</evidence>
<organism evidence="4 5">
    <name type="scientific">Gossypium barbadense</name>
    <name type="common">Sea Island cotton</name>
    <name type="synonym">Hibiscus barbadensis</name>
    <dbReference type="NCBI Taxonomy" id="3634"/>
    <lineage>
        <taxon>Eukaryota</taxon>
        <taxon>Viridiplantae</taxon>
        <taxon>Streptophyta</taxon>
        <taxon>Embryophyta</taxon>
        <taxon>Tracheophyta</taxon>
        <taxon>Spermatophyta</taxon>
        <taxon>Magnoliopsida</taxon>
        <taxon>eudicotyledons</taxon>
        <taxon>Gunneridae</taxon>
        <taxon>Pentapetalae</taxon>
        <taxon>rosids</taxon>
        <taxon>malvids</taxon>
        <taxon>Malvales</taxon>
        <taxon>Malvaceae</taxon>
        <taxon>Malvoideae</taxon>
        <taxon>Gossypium</taxon>
    </lineage>
</organism>
<gene>
    <name evidence="4" type="ORF">GOBAR_AA14568</name>
</gene>
<comment type="similarity">
    <text evidence="1">Belongs to the PPR family. P subfamily.</text>
</comment>
<evidence type="ECO:0000256" key="1">
    <source>
        <dbReference type="ARBA" id="ARBA00007626"/>
    </source>
</evidence>
<dbReference type="OrthoDB" id="185373at2759"/>
<evidence type="ECO:0000256" key="3">
    <source>
        <dbReference type="PROSITE-ProRule" id="PRU00708"/>
    </source>
</evidence>
<dbReference type="NCBIfam" id="TIGR00756">
    <property type="entry name" value="PPR"/>
    <property type="match status" value="2"/>
</dbReference>
<dbReference type="InterPro" id="IPR002885">
    <property type="entry name" value="PPR_rpt"/>
</dbReference>
<protein>
    <recommendedName>
        <fullName evidence="6">Pentacotripeptide-repeat region of PRORP domain-containing protein</fullName>
    </recommendedName>
</protein>
<evidence type="ECO:0000256" key="2">
    <source>
        <dbReference type="ARBA" id="ARBA00022737"/>
    </source>
</evidence>
<dbReference type="Pfam" id="PF01535">
    <property type="entry name" value="PPR"/>
    <property type="match status" value="3"/>
</dbReference>
<proteinExistence type="inferred from homology"/>
<dbReference type="PROSITE" id="PS51375">
    <property type="entry name" value="PPR"/>
    <property type="match status" value="2"/>
</dbReference>
<dbReference type="Proteomes" id="UP000239757">
    <property type="component" value="Unassembled WGS sequence"/>
</dbReference>
<keyword evidence="2" id="KW-0677">Repeat</keyword>
<evidence type="ECO:0000313" key="4">
    <source>
        <dbReference type="EMBL" id="PPS06080.1"/>
    </source>
</evidence>
<reference evidence="4 5" key="1">
    <citation type="submission" date="2015-01" db="EMBL/GenBank/DDBJ databases">
        <title>Genome of allotetraploid Gossypium barbadense reveals genomic plasticity and fiber elongation in cotton evolution.</title>
        <authorList>
            <person name="Chen X."/>
            <person name="Liu X."/>
            <person name="Zhao B."/>
            <person name="Zheng H."/>
            <person name="Hu Y."/>
            <person name="Lu G."/>
            <person name="Yang C."/>
            <person name="Chen J."/>
            <person name="Shan C."/>
            <person name="Zhang L."/>
            <person name="Zhou Y."/>
            <person name="Wang L."/>
            <person name="Guo W."/>
            <person name="Bai Y."/>
            <person name="Ruan J."/>
            <person name="Shangguan X."/>
            <person name="Mao Y."/>
            <person name="Jiang J."/>
            <person name="Zhu Y."/>
            <person name="Lei J."/>
            <person name="Kang H."/>
            <person name="Chen S."/>
            <person name="He X."/>
            <person name="Wang R."/>
            <person name="Wang Y."/>
            <person name="Chen J."/>
            <person name="Wang L."/>
            <person name="Yu S."/>
            <person name="Wang B."/>
            <person name="Wei J."/>
            <person name="Song S."/>
            <person name="Lu X."/>
            <person name="Gao Z."/>
            <person name="Gu W."/>
            <person name="Deng X."/>
            <person name="Ma D."/>
            <person name="Wang S."/>
            <person name="Liang W."/>
            <person name="Fang L."/>
            <person name="Cai C."/>
            <person name="Zhu X."/>
            <person name="Zhou B."/>
            <person name="Zhang Y."/>
            <person name="Chen Z."/>
            <person name="Xu S."/>
            <person name="Zhu R."/>
            <person name="Wang S."/>
            <person name="Zhang T."/>
            <person name="Zhao G."/>
        </authorList>
    </citation>
    <scope>NUCLEOTIDE SEQUENCE [LARGE SCALE GENOMIC DNA]</scope>
    <source>
        <strain evidence="5">cv. Xinhai21</strain>
        <tissue evidence="4">Leaf</tissue>
    </source>
</reference>
<dbReference type="InterPro" id="IPR050872">
    <property type="entry name" value="PPR_P_subfamily"/>
</dbReference>
<feature type="repeat" description="PPR" evidence="3">
    <location>
        <begin position="137"/>
        <end position="171"/>
    </location>
</feature>
<dbReference type="PANTHER" id="PTHR46128">
    <property type="entry name" value="MITOCHONDRIAL GROUP I INTRON SPLICING FACTOR CCM1"/>
    <property type="match status" value="1"/>
</dbReference>
<dbReference type="EMBL" id="KZ664346">
    <property type="protein sequence ID" value="PPS06080.1"/>
    <property type="molecule type" value="Genomic_DNA"/>
</dbReference>